<evidence type="ECO:0000313" key="11">
    <source>
        <dbReference type="EMBL" id="WQF79479.1"/>
    </source>
</evidence>
<dbReference type="Pfam" id="PF13602">
    <property type="entry name" value="ADH_zinc_N_2"/>
    <property type="match status" value="1"/>
</dbReference>
<dbReference type="GO" id="GO:0004315">
    <property type="term" value="F:3-oxoacyl-[acyl-carrier-protein] synthase activity"/>
    <property type="evidence" value="ECO:0007669"/>
    <property type="project" value="InterPro"/>
</dbReference>
<dbReference type="Gene3D" id="3.40.366.10">
    <property type="entry name" value="Malonyl-Coenzyme A Acyl Carrier Protein, domain 2"/>
    <property type="match status" value="1"/>
</dbReference>
<accession>A0AAX4I941</accession>
<feature type="region of interest" description="Disordered" evidence="8">
    <location>
        <begin position="1321"/>
        <end position="1342"/>
    </location>
</feature>
<dbReference type="Pfam" id="PF21089">
    <property type="entry name" value="PKS_DH_N"/>
    <property type="match status" value="1"/>
</dbReference>
<dbReference type="Gene3D" id="3.10.129.110">
    <property type="entry name" value="Polyketide synthase dehydratase"/>
    <property type="match status" value="1"/>
</dbReference>
<dbReference type="Pfam" id="PF00109">
    <property type="entry name" value="ketoacyl-synt"/>
    <property type="match status" value="1"/>
</dbReference>
<organism evidence="11 12">
    <name type="scientific">Colletotrichum destructivum</name>
    <dbReference type="NCBI Taxonomy" id="34406"/>
    <lineage>
        <taxon>Eukaryota</taxon>
        <taxon>Fungi</taxon>
        <taxon>Dikarya</taxon>
        <taxon>Ascomycota</taxon>
        <taxon>Pezizomycotina</taxon>
        <taxon>Sordariomycetes</taxon>
        <taxon>Hypocreomycetidae</taxon>
        <taxon>Glomerellales</taxon>
        <taxon>Glomerellaceae</taxon>
        <taxon>Colletotrichum</taxon>
        <taxon>Colletotrichum destructivum species complex</taxon>
    </lineage>
</organism>
<dbReference type="InterPro" id="IPR020843">
    <property type="entry name" value="ER"/>
</dbReference>
<gene>
    <name evidence="11" type="ORF">CDEST_04493</name>
</gene>
<dbReference type="CDD" id="cd00833">
    <property type="entry name" value="PKS"/>
    <property type="match status" value="1"/>
</dbReference>
<reference evidence="12" key="1">
    <citation type="journal article" date="2023" name="bioRxiv">
        <title>Complete genome of the Medicago anthracnose fungus, Colletotrichum destructivum, reveals a mini-chromosome-like region within a core chromosome.</title>
        <authorList>
            <person name="Lapalu N."/>
            <person name="Simon A."/>
            <person name="Lu A."/>
            <person name="Plaumann P.-L."/>
            <person name="Amselem J."/>
            <person name="Pigne S."/>
            <person name="Auger A."/>
            <person name="Koch C."/>
            <person name="Dallery J.-F."/>
            <person name="O'Connell R.J."/>
        </authorList>
    </citation>
    <scope>NUCLEOTIDE SEQUENCE [LARGE SCALE GENOMIC DNA]</scope>
    <source>
        <strain evidence="12">CBS 520.97</strain>
    </source>
</reference>
<dbReference type="InterPro" id="IPR057326">
    <property type="entry name" value="KR_dom"/>
</dbReference>
<name>A0AAX4I941_9PEZI</name>
<dbReference type="Pfam" id="PF00698">
    <property type="entry name" value="Acyl_transf_1"/>
    <property type="match status" value="1"/>
</dbReference>
<dbReference type="InterPro" id="IPR020807">
    <property type="entry name" value="PKS_DH"/>
</dbReference>
<dbReference type="PROSITE" id="PS52019">
    <property type="entry name" value="PKS_MFAS_DH"/>
    <property type="match status" value="1"/>
</dbReference>
<dbReference type="PANTHER" id="PTHR43775:SF50">
    <property type="entry name" value="HIGHLY REDUCING POLYKETIDE SYNTHASE SRDA"/>
    <property type="match status" value="1"/>
</dbReference>
<dbReference type="Gene3D" id="3.40.47.10">
    <property type="match status" value="1"/>
</dbReference>
<dbReference type="CDD" id="cd05195">
    <property type="entry name" value="enoyl_red"/>
    <property type="match status" value="1"/>
</dbReference>
<dbReference type="GO" id="GO:0044550">
    <property type="term" value="P:secondary metabolite biosynthetic process"/>
    <property type="evidence" value="ECO:0007669"/>
    <property type="project" value="TreeGrafter"/>
</dbReference>
<sequence>MSDTESLNAASGSESSSVVVVNGFRAEHENSVGSNPNVPAPQDDAFCIVGMACRLPGDISSPSDLWQFLVDQKSAQGTVPAERYNIEGFYHPAANRSGSMNVPGGYFIQEDVRQFDNNFFGVNNLEATYMDPQQRKLLQVVYECLQSSGTTMESLSGSSTGVFVANFSVDFQPMQARDPDYIHRYQASGSGATVMSNRISHVLNLQGPSFTVDTACSSSIYALHQAVNALKAGDCESAIVASANLIMSPEPHIGAAKSGVLSPTGTCHTFDSSADGYGRAEGVNAIYVKRLSAALRDGNPIRAIIKGSAVNAYVEHNHTAGKLPSGFMRSGRTPGISLPSGNMQEVVIRKAYRDAGLDFADTDYVECHGTGTPVGDPIEVDAIGRCFSPRQGPPLIIGSVKTNVGHSEGASGLTSIIKVVKSMEEGRIAPSYGVKKLNPKLILEERNLKVATQMENWPRALRRASINSFGYGGANAHVILESADSFLGQDFFLSQTRPQKALTNGVSNEPKHVVLPVSAGSANSLKKQVEQISEAATQCSDYETLQSLAHTLSKGRDELAFRGYLLASIDAAAEAVKLATTETADNRASPLPFGFVFTGQGAQHAGMAKELLSQSKHFLDTIRGLDKVLQALPAHQAPAWTLEQTLLDGPETSKINDATRSQPICTAVQIGLVDLLRSYGVQPTAVVGHSSGEMAAAYAAGLLSSSQAILVAYFRGYAVGHLTSQGRMMAAGLGPEEAKDLLESKGLQAEARVACVNSPESVTLSGSPAAIDALEAELQGQKKFARKLETNGRAYHSHMMEEIGPLYEELLAPVFNVPGSDSGFSSSSSESEEAKIKMYSSVGHNPDRLRVIDSTSSSSATETDAAYWRQNLEQPVQFSTALASLAKGAEGKKIHLIEIGPHSALKGPIQQIRKSIGLDEKSVPYSSTLVRKEDASACLKTLAGALFIKGHSIDWEYVNEVEAATRQNLRTLHALAPYPWDYSAGLLWNEPRTSIELRNRKHLRHELLGTAALTGNGIDYTWRNCLRPNEMPWIKDHKLEDEVVFPAAGYMAMAIEAVSQITGVKQQLKENKKKGSGSNNNIGFELRNVNISSALVVPEDTDEAAKDLELHTTMSLRKISGANASADWHDFSISSFFWTSDQATVHCTGSIRVTHDRKEVDHTCTTVADAEGFDLWASTGRWYTKWQQEGLCFGPQFRSLTTLQTDSARKRREAIATAKMEPTVEGAYEFYPVHPITIDAGLQAACLSGTSGHVASLRTWLPVFFAEMQIQPPTADAEGEIHVRSEEMGFSSGRIDGTVRDASGALVVDFKDGRMSRYTGKNSVAVSQQQESTTGEADAADAATGAGADPLALYTQRQPTLRIQWKPDVLRLGPGSASALRKYVAGIVDQLSEDLRDDESLAVIGALLTLAGHKQPRMRVLEIGGDGQGYKSDQWLSMLDKETAFPRCRSWHAGNLGDKGVVSLQDGAEGPFDVVVIPKLSTSKKATVWDNAEGGIAPLLSTRSIVVIRKSEAAAAGLKAAGFDVLDVGAQVLLAVRPAPTSVLKGRTAVIVKAERASTVVDEFAKTLAAYLETAADVSEARIVSLDKLDSIKIKEDDVCVSLLETETEFLATLSPQSMDRLRAVTDVVADLLWVTGANMLGSEPDPNLTLSNGLSRAMMLEQPRLRWSVLDVGHALTQTKKENNKDAAEVAAQVCGNILSGLVALYEQDDAEFISVDGLLHVSRYGPDVEVNSLFRRRLDPQTVKADAQTLADANPARLTIGRPGVTDTMYFQQTCEPGDDKAPAAGFVDIEVKAVSLNAKDVYAMSGRVETRDKTTAFDFSGVVTAVGSTLPESESGPIPAPLKVGDRVVAYAPFHIGTTARVPVGCVHPLLDHEEFTVVPTLLVVYATALYALHDRAHLRKGESVLVHAGSGGFGIAAITVAQKMGAVVYTTCGSQSKRDYLVNELGVPASHIFSSRDDSFVRGIAEATGGRGVDVILNSLVGDLMHSSWEACLADFGRFVEVGKRELIDAGRLDMRAFLKSATFTAFDLSELFYAKDPYNRAIWDRLMVDTLQLYRAGEIQPLPTRVFDITQVSQAYRFFGNKDRVGKVVISMEDPNARVPVAPSPYLSRFDADKVYLLVGCLGGLGRSLSRWMVTRGARNFVFLGRSGADRPDAKQLVTRLRHSGATVDVVRGDVCSAADVTAAVAACLATGRKIGGVVQAAMGLHEALFTRMTNEAWHTGIEPKWKGTWNLHNAIERGAPGQELDFFLLTSSISGTVGTATESNYCAANGFLDAFARWRRARGQACVSVGLGMISEVGYLHENPEIEALLLRKGIQPLNEDELLQVVDLALASEQEGAVRESHLLTGLEADGLRALTARGFDVTTHGVLVEARAALLLASLQAEGEAAEAARASSEGGHSTAVTTAAAPWFKDVPSTVAAALAPEAAAESMQEAILNLMKKRFSSLILLPLDQVDERKALPGFGVDSMIASEFRSWFWAALRVDVPFLHIMSPQKSLLVLAEFVEETIMQPPAAK</sequence>
<dbReference type="SUPFAM" id="SSF51735">
    <property type="entry name" value="NAD(P)-binding Rossmann-fold domains"/>
    <property type="match status" value="2"/>
</dbReference>
<dbReference type="InterPro" id="IPR049900">
    <property type="entry name" value="PKS_mFAS_DH"/>
</dbReference>
<dbReference type="SMART" id="SM00822">
    <property type="entry name" value="PKS_KR"/>
    <property type="match status" value="1"/>
</dbReference>
<dbReference type="Pfam" id="PF02801">
    <property type="entry name" value="Ketoacyl-synt_C"/>
    <property type="match status" value="1"/>
</dbReference>
<dbReference type="InterPro" id="IPR014031">
    <property type="entry name" value="Ketoacyl_synth_C"/>
</dbReference>
<proteinExistence type="predicted"/>
<dbReference type="InterPro" id="IPR001227">
    <property type="entry name" value="Ac_transferase_dom_sf"/>
</dbReference>
<dbReference type="GO" id="GO:1901336">
    <property type="term" value="P:lactone biosynthetic process"/>
    <property type="evidence" value="ECO:0007669"/>
    <property type="project" value="UniProtKB-ARBA"/>
</dbReference>
<feature type="domain" description="Ketosynthase family 3 (KS3)" evidence="9">
    <location>
        <begin position="43"/>
        <end position="482"/>
    </location>
</feature>
<dbReference type="InterPro" id="IPR042104">
    <property type="entry name" value="PKS_dehydratase_sf"/>
</dbReference>
<dbReference type="InterPro" id="IPR016035">
    <property type="entry name" value="Acyl_Trfase/lysoPLipase"/>
</dbReference>
<feature type="active site" description="Proton acceptor; for dehydratase activity" evidence="7">
    <location>
        <position position="1037"/>
    </location>
</feature>
<dbReference type="Gene3D" id="3.40.50.720">
    <property type="entry name" value="NAD(P)-binding Rossmann-like Domain"/>
    <property type="match status" value="2"/>
</dbReference>
<evidence type="ECO:0000256" key="5">
    <source>
        <dbReference type="ARBA" id="ARBA00023268"/>
    </source>
</evidence>
<dbReference type="InterPro" id="IPR016039">
    <property type="entry name" value="Thiolase-like"/>
</dbReference>
<dbReference type="GO" id="GO:0004312">
    <property type="term" value="F:fatty acid synthase activity"/>
    <property type="evidence" value="ECO:0007669"/>
    <property type="project" value="TreeGrafter"/>
</dbReference>
<feature type="compositionally biased region" description="Polar residues" evidence="8">
    <location>
        <begin position="1321"/>
        <end position="1332"/>
    </location>
</feature>
<dbReference type="SUPFAM" id="SSF52151">
    <property type="entry name" value="FabD/lysophospholipase-like"/>
    <property type="match status" value="1"/>
</dbReference>
<dbReference type="SMART" id="SM00826">
    <property type="entry name" value="PKS_DH"/>
    <property type="match status" value="1"/>
</dbReference>
<dbReference type="FunFam" id="3.40.50.720:FF:000209">
    <property type="entry name" value="Polyketide synthase Pks12"/>
    <property type="match status" value="1"/>
</dbReference>
<dbReference type="GO" id="GO:0006633">
    <property type="term" value="P:fatty acid biosynthetic process"/>
    <property type="evidence" value="ECO:0007669"/>
    <property type="project" value="InterPro"/>
</dbReference>
<keyword evidence="3" id="KW-0808">Transferase</keyword>
<dbReference type="EMBL" id="CP137307">
    <property type="protein sequence ID" value="WQF79479.1"/>
    <property type="molecule type" value="Genomic_DNA"/>
</dbReference>
<keyword evidence="4" id="KW-0560">Oxidoreductase</keyword>
<evidence type="ECO:0000256" key="1">
    <source>
        <dbReference type="ARBA" id="ARBA00022450"/>
    </source>
</evidence>
<dbReference type="SUPFAM" id="SSF53901">
    <property type="entry name" value="Thiolase-like"/>
    <property type="match status" value="1"/>
</dbReference>
<dbReference type="Gene3D" id="3.90.180.10">
    <property type="entry name" value="Medium-chain alcohol dehydrogenases, catalytic domain"/>
    <property type="match status" value="1"/>
</dbReference>
<dbReference type="RefSeq" id="XP_062776703.1">
    <property type="nucleotide sequence ID" value="XM_062920652.1"/>
</dbReference>
<dbReference type="SUPFAM" id="SSF55048">
    <property type="entry name" value="Probable ACP-binding domain of malonyl-CoA ACP transacylase"/>
    <property type="match status" value="1"/>
</dbReference>
<dbReference type="GeneID" id="87940996"/>
<dbReference type="InterPro" id="IPR016036">
    <property type="entry name" value="Malonyl_transacylase_ACP-bd"/>
</dbReference>
<dbReference type="SUPFAM" id="SSF50129">
    <property type="entry name" value="GroES-like"/>
    <property type="match status" value="1"/>
</dbReference>
<feature type="region of interest" description="C-terminal hotdog fold" evidence="7">
    <location>
        <begin position="1172"/>
        <end position="1324"/>
    </location>
</feature>
<dbReference type="InterPro" id="IPR013968">
    <property type="entry name" value="PKS_KR"/>
</dbReference>
<dbReference type="Pfam" id="PF14765">
    <property type="entry name" value="PS-DH"/>
    <property type="match status" value="1"/>
</dbReference>
<evidence type="ECO:0000256" key="3">
    <source>
        <dbReference type="ARBA" id="ARBA00022679"/>
    </source>
</evidence>
<evidence type="ECO:0000256" key="6">
    <source>
        <dbReference type="ARBA" id="ARBA00023315"/>
    </source>
</evidence>
<keyword evidence="2" id="KW-0597">Phosphoprotein</keyword>
<dbReference type="PROSITE" id="PS52004">
    <property type="entry name" value="KS3_2"/>
    <property type="match status" value="1"/>
</dbReference>
<dbReference type="InterPro" id="IPR011032">
    <property type="entry name" value="GroES-like_sf"/>
</dbReference>
<dbReference type="Proteomes" id="UP001322277">
    <property type="component" value="Chromosome 3"/>
</dbReference>
<dbReference type="InterPro" id="IPR049552">
    <property type="entry name" value="PKS_DH_N"/>
</dbReference>
<protein>
    <submittedName>
        <fullName evidence="11">Acyl transferase domain superfamily, GroES-like superfamily, beta-ketoacyl synthase</fullName>
    </submittedName>
</protein>
<keyword evidence="5" id="KW-0511">Multifunctional enzyme</keyword>
<keyword evidence="12" id="KW-1185">Reference proteome</keyword>
<evidence type="ECO:0000313" key="12">
    <source>
        <dbReference type="Proteomes" id="UP001322277"/>
    </source>
</evidence>
<dbReference type="InterPro" id="IPR050091">
    <property type="entry name" value="PKS_NRPS_Biosynth_Enz"/>
</dbReference>
<dbReference type="KEGG" id="cdet:87940996"/>
<dbReference type="CDD" id="cd05274">
    <property type="entry name" value="KR_FAS_SDR_x"/>
    <property type="match status" value="1"/>
</dbReference>
<feature type="region of interest" description="N-terminal hotdog fold" evidence="7">
    <location>
        <begin position="1005"/>
        <end position="1158"/>
    </location>
</feature>
<feature type="compositionally biased region" description="Low complexity" evidence="8">
    <location>
        <begin position="1333"/>
        <end position="1342"/>
    </location>
</feature>
<evidence type="ECO:0000256" key="8">
    <source>
        <dbReference type="SAM" id="MobiDB-lite"/>
    </source>
</evidence>
<keyword evidence="6" id="KW-0012">Acyltransferase</keyword>
<dbReference type="Pfam" id="PF16197">
    <property type="entry name" value="KAsynt_C_assoc"/>
    <property type="match status" value="1"/>
</dbReference>
<dbReference type="Pfam" id="PF08659">
    <property type="entry name" value="KR"/>
    <property type="match status" value="1"/>
</dbReference>
<evidence type="ECO:0000256" key="7">
    <source>
        <dbReference type="PROSITE-ProRule" id="PRU01363"/>
    </source>
</evidence>
<dbReference type="InterPro" id="IPR049551">
    <property type="entry name" value="PKS_DH_C"/>
</dbReference>
<dbReference type="InterPro" id="IPR018201">
    <property type="entry name" value="Ketoacyl_synth_AS"/>
</dbReference>
<dbReference type="InterPro" id="IPR014030">
    <property type="entry name" value="Ketoacyl_synth_N"/>
</dbReference>
<evidence type="ECO:0000256" key="4">
    <source>
        <dbReference type="ARBA" id="ARBA00023002"/>
    </source>
</evidence>
<dbReference type="SMART" id="SM00827">
    <property type="entry name" value="PKS_AT"/>
    <property type="match status" value="1"/>
</dbReference>
<dbReference type="InterPro" id="IPR014043">
    <property type="entry name" value="Acyl_transferase_dom"/>
</dbReference>
<feature type="active site" description="Proton donor; for dehydratase activity" evidence="7">
    <location>
        <position position="1239"/>
    </location>
</feature>
<dbReference type="PROSITE" id="PS00606">
    <property type="entry name" value="KS3_1"/>
    <property type="match status" value="1"/>
</dbReference>
<evidence type="ECO:0000256" key="2">
    <source>
        <dbReference type="ARBA" id="ARBA00022553"/>
    </source>
</evidence>
<keyword evidence="1" id="KW-0596">Phosphopantetheine</keyword>
<dbReference type="SMART" id="SM00829">
    <property type="entry name" value="PKS_ER"/>
    <property type="match status" value="1"/>
</dbReference>
<dbReference type="GO" id="GO:0016491">
    <property type="term" value="F:oxidoreductase activity"/>
    <property type="evidence" value="ECO:0007669"/>
    <property type="project" value="UniProtKB-KW"/>
</dbReference>
<dbReference type="InterPro" id="IPR036291">
    <property type="entry name" value="NAD(P)-bd_dom_sf"/>
</dbReference>
<dbReference type="InterPro" id="IPR032821">
    <property type="entry name" value="PKS_assoc"/>
</dbReference>
<evidence type="ECO:0000259" key="9">
    <source>
        <dbReference type="PROSITE" id="PS52004"/>
    </source>
</evidence>
<evidence type="ECO:0000259" key="10">
    <source>
        <dbReference type="PROSITE" id="PS52019"/>
    </source>
</evidence>
<dbReference type="PANTHER" id="PTHR43775">
    <property type="entry name" value="FATTY ACID SYNTHASE"/>
    <property type="match status" value="1"/>
</dbReference>
<feature type="domain" description="PKS/mFAS DH" evidence="10">
    <location>
        <begin position="1005"/>
        <end position="1324"/>
    </location>
</feature>
<dbReference type="InterPro" id="IPR020841">
    <property type="entry name" value="PKS_Beta-ketoAc_synthase_dom"/>
</dbReference>
<dbReference type="SMART" id="SM00825">
    <property type="entry name" value="PKS_KS"/>
    <property type="match status" value="1"/>
</dbReference>